<dbReference type="FunFam" id="1.25.10.10:FF:000237">
    <property type="entry name" value="Pumilio homolog 9"/>
    <property type="match status" value="1"/>
</dbReference>
<feature type="region of interest" description="Disordered" evidence="3">
    <location>
        <begin position="798"/>
        <end position="868"/>
    </location>
</feature>
<feature type="region of interest" description="Disordered" evidence="3">
    <location>
        <begin position="104"/>
        <end position="149"/>
    </location>
</feature>
<feature type="compositionally biased region" description="Low complexity" evidence="3">
    <location>
        <begin position="825"/>
        <end position="868"/>
    </location>
</feature>
<evidence type="ECO:0000313" key="5">
    <source>
        <dbReference type="EMBL" id="GMM45422.1"/>
    </source>
</evidence>
<feature type="region of interest" description="Disordered" evidence="3">
    <location>
        <begin position="375"/>
        <end position="431"/>
    </location>
</feature>
<dbReference type="PANTHER" id="PTHR12537">
    <property type="entry name" value="RNA BINDING PROTEIN PUMILIO-RELATED"/>
    <property type="match status" value="1"/>
</dbReference>
<dbReference type="InterPro" id="IPR033712">
    <property type="entry name" value="Pumilio_RNA-bd"/>
</dbReference>
<comment type="caution">
    <text evidence="5">The sequence shown here is derived from an EMBL/GenBank/DDBJ whole genome shotgun (WGS) entry which is preliminary data.</text>
</comment>
<feature type="repeat" description="Pumilio" evidence="2">
    <location>
        <begin position="712"/>
        <end position="750"/>
    </location>
</feature>
<feature type="compositionally biased region" description="Low complexity" evidence="3">
    <location>
        <begin position="104"/>
        <end position="128"/>
    </location>
</feature>
<accession>A0AAV5R2A2</accession>
<dbReference type="GO" id="GO:0010608">
    <property type="term" value="P:post-transcriptional regulation of gene expression"/>
    <property type="evidence" value="ECO:0007669"/>
    <property type="project" value="TreeGrafter"/>
</dbReference>
<dbReference type="InterPro" id="IPR001313">
    <property type="entry name" value="Pumilio_RNA-bd_rpt"/>
</dbReference>
<dbReference type="GO" id="GO:0003729">
    <property type="term" value="F:mRNA binding"/>
    <property type="evidence" value="ECO:0007669"/>
    <property type="project" value="TreeGrafter"/>
</dbReference>
<dbReference type="Gene3D" id="1.25.10.10">
    <property type="entry name" value="Leucine-rich Repeat Variant"/>
    <property type="match status" value="1"/>
</dbReference>
<evidence type="ECO:0000313" key="6">
    <source>
        <dbReference type="Proteomes" id="UP001378960"/>
    </source>
</evidence>
<dbReference type="InterPro" id="IPR033133">
    <property type="entry name" value="PUM-HD"/>
</dbReference>
<keyword evidence="6" id="KW-1185">Reference proteome</keyword>
<evidence type="ECO:0000256" key="1">
    <source>
        <dbReference type="ARBA" id="ARBA00022737"/>
    </source>
</evidence>
<dbReference type="Pfam" id="PF00806">
    <property type="entry name" value="PUF"/>
    <property type="match status" value="8"/>
</dbReference>
<sequence>MSDNTLSSFEESVSNVNVNATTTTTPPMGEYSNKSTINDGILSLSSMSSSILSNKNGLNSGSNGNITDFDSLPNVLNSLSLNEPTSIFNTGTINPSTPPADWNHNLNYNLNSVNGVPSHQHTSSNSSSTKDDQNDVHQNLSFSNNINDSTNNSFILPENSTNLLQNHQNHSYLFDQSVKNTPSSSYILSPDRNRNQTIFNTPILNETSRRLDYNLTSPNNINQLDESYIDQSTSSASKVLANNLNNESLGMGIQPVINPNNSNQQINSSIFNGYIPNQFSFLPPMNAVNNSTTPLNGLSSNLINSSPSTSNMLPHQLNGFMNSNQMMLPNPIPNYPTNLLNQNYSYDNFNGNVIPENQKQNQSNQLQANDQVLNINHNANPGSNSNNHINNNNQNHNHQSNRNGNGSRNNLGLNSTANVHRKHSSNNRRGEDASRFINATLNDFVNEIYYLCKDQHGCRFLQRQLELHGETAATKIFNEIQLNVIELMIDPFGNYLIQKLLERVNDEQRTTLVENASNQFVRIALDPHGTRALQKLVEYISTETEYQIIIDSLSSYVVLLSRDLNGNHVIQKCLQKLPSKYCNFIFTAACENCVKIAKHRHGCCVLQRCFDHGTPAQCEDLSLKVGENAVELSIDPYGNYVVQYVLSMEENRLRIKNDPQSVNKIPDTSKSIYFIINSLASNITKLSTHKFGSNVIEKSLRIPTLAPILIKDLLNSPENLKLLLHDAYGNYVLQTSLDVADDSSFKELSELLKPYLNDVRNTPHGRRILSKLISRGGNASIYNVSNISSINNEEMEEHNNNINDNFNNETQNGYYNGSNFKDRTNSNNQFGNGTNNRRHNNASNYNNYNSDYNSNNNYINKNKQKLNY</sequence>
<keyword evidence="1" id="KW-0677">Repeat</keyword>
<feature type="repeat" description="Pumilio" evidence="2">
    <location>
        <begin position="552"/>
        <end position="587"/>
    </location>
</feature>
<protein>
    <submittedName>
        <fullName evidence="5">Puf4 protein</fullName>
    </submittedName>
</protein>
<evidence type="ECO:0000259" key="4">
    <source>
        <dbReference type="PROSITE" id="PS50303"/>
    </source>
</evidence>
<proteinExistence type="predicted"/>
<dbReference type="GO" id="GO:0005737">
    <property type="term" value="C:cytoplasm"/>
    <property type="evidence" value="ECO:0007669"/>
    <property type="project" value="TreeGrafter"/>
</dbReference>
<evidence type="ECO:0000256" key="3">
    <source>
        <dbReference type="SAM" id="MobiDB-lite"/>
    </source>
</evidence>
<evidence type="ECO:0000256" key="2">
    <source>
        <dbReference type="PROSITE-ProRule" id="PRU00317"/>
    </source>
</evidence>
<dbReference type="PANTHER" id="PTHR12537:SF13">
    <property type="entry name" value="PUMILIO HOMOLOGY DOMAIN FAMILY MEMBER 4"/>
    <property type="match status" value="1"/>
</dbReference>
<dbReference type="InterPro" id="IPR011989">
    <property type="entry name" value="ARM-like"/>
</dbReference>
<feature type="domain" description="PUM-HD" evidence="4">
    <location>
        <begin position="422"/>
        <end position="776"/>
    </location>
</feature>
<name>A0AAV5R2A2_PICKL</name>
<feature type="repeat" description="Pumilio" evidence="2">
    <location>
        <begin position="479"/>
        <end position="514"/>
    </location>
</feature>
<feature type="repeat" description="Pumilio" evidence="2">
    <location>
        <begin position="622"/>
        <end position="663"/>
    </location>
</feature>
<feature type="repeat" description="Pumilio" evidence="2">
    <location>
        <begin position="515"/>
        <end position="551"/>
    </location>
</feature>
<dbReference type="PROSITE" id="PS50302">
    <property type="entry name" value="PUM"/>
    <property type="match status" value="6"/>
</dbReference>
<dbReference type="PROSITE" id="PS50303">
    <property type="entry name" value="PUM_HD"/>
    <property type="match status" value="1"/>
</dbReference>
<feature type="compositionally biased region" description="Low complexity" evidence="3">
    <location>
        <begin position="800"/>
        <end position="812"/>
    </location>
</feature>
<gene>
    <name evidence="5" type="ORF">DAPK24_019970</name>
</gene>
<dbReference type="CDD" id="cd07920">
    <property type="entry name" value="Pumilio"/>
    <property type="match status" value="1"/>
</dbReference>
<dbReference type="SMART" id="SM00025">
    <property type="entry name" value="Pumilio"/>
    <property type="match status" value="9"/>
</dbReference>
<feature type="compositionally biased region" description="Polar residues" evidence="3">
    <location>
        <begin position="136"/>
        <end position="149"/>
    </location>
</feature>
<dbReference type="EMBL" id="BTGB01000002">
    <property type="protein sequence ID" value="GMM45422.1"/>
    <property type="molecule type" value="Genomic_DNA"/>
</dbReference>
<organism evidence="5 6">
    <name type="scientific">Pichia kluyveri</name>
    <name type="common">Yeast</name>
    <dbReference type="NCBI Taxonomy" id="36015"/>
    <lineage>
        <taxon>Eukaryota</taxon>
        <taxon>Fungi</taxon>
        <taxon>Dikarya</taxon>
        <taxon>Ascomycota</taxon>
        <taxon>Saccharomycotina</taxon>
        <taxon>Pichiomycetes</taxon>
        <taxon>Pichiales</taxon>
        <taxon>Pichiaceae</taxon>
        <taxon>Pichia</taxon>
    </lineage>
</organism>
<dbReference type="InterPro" id="IPR016024">
    <property type="entry name" value="ARM-type_fold"/>
</dbReference>
<dbReference type="Proteomes" id="UP001378960">
    <property type="component" value="Unassembled WGS sequence"/>
</dbReference>
<dbReference type="GO" id="GO:0010629">
    <property type="term" value="P:negative regulation of gene expression"/>
    <property type="evidence" value="ECO:0007669"/>
    <property type="project" value="UniProtKB-ARBA"/>
</dbReference>
<reference evidence="5 6" key="1">
    <citation type="journal article" date="2023" name="Elife">
        <title>Identification of key yeast species and microbe-microbe interactions impacting larval growth of Drosophila in the wild.</title>
        <authorList>
            <person name="Mure A."/>
            <person name="Sugiura Y."/>
            <person name="Maeda R."/>
            <person name="Honda K."/>
            <person name="Sakurai N."/>
            <person name="Takahashi Y."/>
            <person name="Watada M."/>
            <person name="Katoh T."/>
            <person name="Gotoh A."/>
            <person name="Gotoh Y."/>
            <person name="Taniguchi I."/>
            <person name="Nakamura K."/>
            <person name="Hayashi T."/>
            <person name="Katayama T."/>
            <person name="Uemura T."/>
            <person name="Hattori Y."/>
        </authorList>
    </citation>
    <scope>NUCLEOTIDE SEQUENCE [LARGE SCALE GENOMIC DNA]</scope>
    <source>
        <strain evidence="5 6">PK-24</strain>
    </source>
</reference>
<feature type="compositionally biased region" description="Low complexity" evidence="3">
    <location>
        <begin position="375"/>
        <end position="414"/>
    </location>
</feature>
<dbReference type="SUPFAM" id="SSF48371">
    <property type="entry name" value="ARM repeat"/>
    <property type="match status" value="1"/>
</dbReference>
<dbReference type="AlphaFoldDB" id="A0AAV5R2A2"/>
<feature type="repeat" description="Pumilio" evidence="2">
    <location>
        <begin position="443"/>
        <end position="478"/>
    </location>
</feature>